<dbReference type="Pfam" id="PF01618">
    <property type="entry name" value="MotA_ExbB"/>
    <property type="match status" value="1"/>
</dbReference>
<evidence type="ECO:0000256" key="7">
    <source>
        <dbReference type="ARBA" id="ARBA00023136"/>
    </source>
</evidence>
<dbReference type="Proteomes" id="UP000185557">
    <property type="component" value="Unassembled WGS sequence"/>
</dbReference>
<keyword evidence="4 9" id="KW-0812">Transmembrane</keyword>
<dbReference type="EMBL" id="MRCG01000008">
    <property type="protein sequence ID" value="OKH47853.1"/>
    <property type="molecule type" value="Genomic_DNA"/>
</dbReference>
<dbReference type="PANTHER" id="PTHR30625:SF15">
    <property type="entry name" value="BIOPOLYMER TRANSPORT PROTEIN EXBB"/>
    <property type="match status" value="1"/>
</dbReference>
<evidence type="ECO:0000256" key="6">
    <source>
        <dbReference type="ARBA" id="ARBA00022989"/>
    </source>
</evidence>
<gene>
    <name evidence="11" type="ORF">NIES30_12890</name>
</gene>
<evidence type="ECO:0000256" key="5">
    <source>
        <dbReference type="ARBA" id="ARBA00022927"/>
    </source>
</evidence>
<feature type="transmembrane region" description="Helical" evidence="9">
    <location>
        <begin position="156"/>
        <end position="177"/>
    </location>
</feature>
<evidence type="ECO:0000256" key="1">
    <source>
        <dbReference type="ARBA" id="ARBA00004651"/>
    </source>
</evidence>
<dbReference type="STRING" id="549789.NIES30_12890"/>
<keyword evidence="2 8" id="KW-0813">Transport</keyword>
<evidence type="ECO:0000256" key="2">
    <source>
        <dbReference type="ARBA" id="ARBA00022448"/>
    </source>
</evidence>
<feature type="transmembrane region" description="Helical" evidence="9">
    <location>
        <begin position="6"/>
        <end position="27"/>
    </location>
</feature>
<sequence length="219" mass="23597">MGNWFAAGGVVMWPLLLCSLLTLTLAVERSWFWLQIGREQQGLVPQVLNTFNQNPQRAIAKLKQHQQLPIARIFLAALTLSDATPEEFRLALESAAQAELPVLKRFQTLFETVVGIAPLLGLLGTVLGLMQTFSTLKLGDTGGPAASGVTAGVSEALISTAAGLVVALVALLLTNLFQGLYRRQRAFIQEAGGKLEILHRRAQRQGSISSNVFLPGSLP</sequence>
<dbReference type="OrthoDB" id="9785627at2"/>
<dbReference type="PANTHER" id="PTHR30625">
    <property type="entry name" value="PROTEIN TOLQ"/>
    <property type="match status" value="1"/>
</dbReference>
<dbReference type="GO" id="GO:0017038">
    <property type="term" value="P:protein import"/>
    <property type="evidence" value="ECO:0007669"/>
    <property type="project" value="TreeGrafter"/>
</dbReference>
<evidence type="ECO:0000256" key="8">
    <source>
        <dbReference type="RuleBase" id="RU004057"/>
    </source>
</evidence>
<proteinExistence type="inferred from homology"/>
<dbReference type="RefSeq" id="WP_073608813.1">
    <property type="nucleotide sequence ID" value="NZ_MRCG01000008.1"/>
</dbReference>
<dbReference type="GO" id="GO:0005886">
    <property type="term" value="C:plasma membrane"/>
    <property type="evidence" value="ECO:0007669"/>
    <property type="project" value="UniProtKB-SubCell"/>
</dbReference>
<dbReference type="InterPro" id="IPR050790">
    <property type="entry name" value="ExbB/TolQ_transport"/>
</dbReference>
<organism evidence="11 12">
    <name type="scientific">Phormidium tenue NIES-30</name>
    <dbReference type="NCBI Taxonomy" id="549789"/>
    <lineage>
        <taxon>Bacteria</taxon>
        <taxon>Bacillati</taxon>
        <taxon>Cyanobacteriota</taxon>
        <taxon>Cyanophyceae</taxon>
        <taxon>Oscillatoriophycideae</taxon>
        <taxon>Oscillatoriales</taxon>
        <taxon>Oscillatoriaceae</taxon>
        <taxon>Phormidium</taxon>
    </lineage>
</organism>
<comment type="caution">
    <text evidence="11">The sequence shown here is derived from an EMBL/GenBank/DDBJ whole genome shotgun (WGS) entry which is preliminary data.</text>
</comment>
<accession>A0A1U7J5D3</accession>
<keyword evidence="7 9" id="KW-0472">Membrane</keyword>
<evidence type="ECO:0000256" key="9">
    <source>
        <dbReference type="SAM" id="Phobius"/>
    </source>
</evidence>
<feature type="transmembrane region" description="Helical" evidence="9">
    <location>
        <begin position="113"/>
        <end position="136"/>
    </location>
</feature>
<comment type="subcellular location">
    <subcellularLocation>
        <location evidence="1">Cell membrane</location>
        <topology evidence="1">Multi-pass membrane protein</topology>
    </subcellularLocation>
    <subcellularLocation>
        <location evidence="8">Membrane</location>
        <topology evidence="8">Multi-pass membrane protein</topology>
    </subcellularLocation>
</comment>
<reference evidence="11 12" key="1">
    <citation type="submission" date="2016-11" db="EMBL/GenBank/DDBJ databases">
        <title>Draft Genome Sequences of Nine Cyanobacterial Strains from Diverse Habitats.</title>
        <authorList>
            <person name="Zhu T."/>
            <person name="Hou S."/>
            <person name="Lu X."/>
            <person name="Hess W.R."/>
        </authorList>
    </citation>
    <scope>NUCLEOTIDE SEQUENCE [LARGE SCALE GENOMIC DNA]</scope>
    <source>
        <strain evidence="11 12">NIES-30</strain>
    </source>
</reference>
<keyword evidence="6 9" id="KW-1133">Transmembrane helix</keyword>
<dbReference type="InterPro" id="IPR002898">
    <property type="entry name" value="MotA_ExbB_proton_chnl"/>
</dbReference>
<evidence type="ECO:0000256" key="3">
    <source>
        <dbReference type="ARBA" id="ARBA00022475"/>
    </source>
</evidence>
<feature type="domain" description="MotA/TolQ/ExbB proton channel" evidence="10">
    <location>
        <begin position="67"/>
        <end position="187"/>
    </location>
</feature>
<evidence type="ECO:0000259" key="10">
    <source>
        <dbReference type="Pfam" id="PF01618"/>
    </source>
</evidence>
<evidence type="ECO:0000256" key="4">
    <source>
        <dbReference type="ARBA" id="ARBA00022692"/>
    </source>
</evidence>
<name>A0A1U7J5D3_9CYAN</name>
<comment type="similarity">
    <text evidence="8">Belongs to the exbB/tolQ family.</text>
</comment>
<evidence type="ECO:0000313" key="11">
    <source>
        <dbReference type="EMBL" id="OKH47853.1"/>
    </source>
</evidence>
<protein>
    <submittedName>
        <fullName evidence="11">Biopolymer transporter ExbB</fullName>
    </submittedName>
</protein>
<keyword evidence="3" id="KW-1003">Cell membrane</keyword>
<keyword evidence="12" id="KW-1185">Reference proteome</keyword>
<keyword evidence="5 8" id="KW-0653">Protein transport</keyword>
<dbReference type="AlphaFoldDB" id="A0A1U7J5D3"/>
<evidence type="ECO:0000313" key="12">
    <source>
        <dbReference type="Proteomes" id="UP000185557"/>
    </source>
</evidence>